<dbReference type="Pfam" id="PF13507">
    <property type="entry name" value="GATase_5"/>
    <property type="match status" value="1"/>
</dbReference>
<dbReference type="AlphaFoldDB" id="A0AA44BCL8"/>
<sequence length="223" mass="24657">MKFGVIVFPASNCDLDSYYAIKDMMGEKVDYIWHEEEKIEEYDGIIIPGGFSYGDYLRCGAVAQFSKVMEAVKAHAEKGKLVIGICNGFQILTEAGLLPGALVRNKNLKFICGTAQLNVENNDTAFTNKLTEGETLRIPVAHGEGNYVAQDEVLQKLKNNRQIVLTYRDNKNGSMEDIAGIVNEQGNVLGMMPHPERACDPILGNTDGRKIFESMIAYLKGGR</sequence>
<dbReference type="GO" id="GO:0005524">
    <property type="term" value="F:ATP binding"/>
    <property type="evidence" value="ECO:0007669"/>
    <property type="project" value="UniProtKB-KW"/>
</dbReference>
<dbReference type="PANTHER" id="PTHR47552:SF1">
    <property type="entry name" value="PHOSPHORIBOSYLFORMYLGLYCINAMIDINE SYNTHASE SUBUNIT PURQ"/>
    <property type="match status" value="1"/>
</dbReference>
<comment type="catalytic activity">
    <reaction evidence="8">
        <text>N(2)-formyl-N(1)-(5-phospho-beta-D-ribosyl)glycinamide + L-glutamine + ATP + H2O = 2-formamido-N(1)-(5-O-phospho-beta-D-ribosyl)acetamidine + L-glutamate + ADP + phosphate + H(+)</text>
        <dbReference type="Rhea" id="RHEA:17129"/>
        <dbReference type="ChEBI" id="CHEBI:15377"/>
        <dbReference type="ChEBI" id="CHEBI:15378"/>
        <dbReference type="ChEBI" id="CHEBI:29985"/>
        <dbReference type="ChEBI" id="CHEBI:30616"/>
        <dbReference type="ChEBI" id="CHEBI:43474"/>
        <dbReference type="ChEBI" id="CHEBI:58359"/>
        <dbReference type="ChEBI" id="CHEBI:147286"/>
        <dbReference type="ChEBI" id="CHEBI:147287"/>
        <dbReference type="ChEBI" id="CHEBI:456216"/>
        <dbReference type="EC" id="6.3.5.3"/>
    </reaction>
</comment>
<name>A0AA44BCL8_9CLOT</name>
<comment type="pathway">
    <text evidence="8">Purine metabolism; IMP biosynthesis via de novo pathway; 5-amino-1-(5-phospho-D-ribosyl)imidazole from N(2)-formyl-N(1)-(5-phospho-D-ribosyl)glycinamide: step 1/2.</text>
</comment>
<dbReference type="InterPro" id="IPR010075">
    <property type="entry name" value="PRibForGlyAmidine_synth_PurQ"/>
</dbReference>
<reference evidence="9 10" key="1">
    <citation type="submission" date="2019-04" db="EMBL/GenBank/DDBJ databases">
        <title>Isachenkonia alkalipeptolytica gen. nov. sp. nov. a new anaerobic, alkiliphilic organothrophic bacterium capable to reduce synthesized ferrihydrite isolated from a soda lake.</title>
        <authorList>
            <person name="Toshchakov S.V."/>
            <person name="Zavarzina D.G."/>
            <person name="Zhilina T.N."/>
            <person name="Kostrikina N.A."/>
            <person name="Kublanov I.V."/>
        </authorList>
    </citation>
    <scope>NUCLEOTIDE SEQUENCE [LARGE SCALE GENOMIC DNA]</scope>
    <source>
        <strain evidence="9 10">Z-1701</strain>
    </source>
</reference>
<dbReference type="Gene3D" id="3.40.50.880">
    <property type="match status" value="1"/>
</dbReference>
<dbReference type="SUPFAM" id="SSF52317">
    <property type="entry name" value="Class I glutamine amidotransferase-like"/>
    <property type="match status" value="1"/>
</dbReference>
<dbReference type="GO" id="GO:0006189">
    <property type="term" value="P:'de novo' IMP biosynthetic process"/>
    <property type="evidence" value="ECO:0007669"/>
    <property type="project" value="UniProtKB-UniRule"/>
</dbReference>
<evidence type="ECO:0000256" key="2">
    <source>
        <dbReference type="ARBA" id="ARBA00022598"/>
    </source>
</evidence>
<dbReference type="NCBIfam" id="NF002957">
    <property type="entry name" value="PRK03619.1"/>
    <property type="match status" value="1"/>
</dbReference>
<dbReference type="HAMAP" id="MF_00421">
    <property type="entry name" value="PurQ"/>
    <property type="match status" value="1"/>
</dbReference>
<evidence type="ECO:0000256" key="5">
    <source>
        <dbReference type="ARBA" id="ARBA00022801"/>
    </source>
</evidence>
<dbReference type="InterPro" id="IPR029062">
    <property type="entry name" value="Class_I_gatase-like"/>
</dbReference>
<keyword evidence="5 8" id="KW-0378">Hydrolase</keyword>
<gene>
    <name evidence="8 9" type="primary">purQ</name>
    <name evidence="9" type="ORF">ISALK_03105</name>
</gene>
<evidence type="ECO:0000256" key="3">
    <source>
        <dbReference type="ARBA" id="ARBA00022741"/>
    </source>
</evidence>
<evidence type="ECO:0000256" key="7">
    <source>
        <dbReference type="ARBA" id="ARBA00022962"/>
    </source>
</evidence>
<dbReference type="FunFam" id="3.40.50.880:FF:000019">
    <property type="entry name" value="Phosphoribosylformylglycinamidine synthase subunit PurQ"/>
    <property type="match status" value="1"/>
</dbReference>
<feature type="active site" description="Nucleophile" evidence="8">
    <location>
        <position position="86"/>
    </location>
</feature>
<feature type="active site" evidence="8">
    <location>
        <position position="196"/>
    </location>
</feature>
<keyword evidence="7 8" id="KW-0315">Glutamine amidotransferase</keyword>
<evidence type="ECO:0000313" key="10">
    <source>
        <dbReference type="Proteomes" id="UP000449710"/>
    </source>
</evidence>
<dbReference type="Proteomes" id="UP000449710">
    <property type="component" value="Unassembled WGS sequence"/>
</dbReference>
<evidence type="ECO:0000256" key="6">
    <source>
        <dbReference type="ARBA" id="ARBA00022840"/>
    </source>
</evidence>
<keyword evidence="1 8" id="KW-0963">Cytoplasm</keyword>
<keyword evidence="10" id="KW-1185">Reference proteome</keyword>
<dbReference type="NCBIfam" id="TIGR01737">
    <property type="entry name" value="FGAM_synth_I"/>
    <property type="match status" value="1"/>
</dbReference>
<dbReference type="PIRSF" id="PIRSF001586">
    <property type="entry name" value="FGAM_synth_I"/>
    <property type="match status" value="1"/>
</dbReference>
<organism evidence="9 10">
    <name type="scientific">Isachenkonia alkalipeptolytica</name>
    <dbReference type="NCBI Taxonomy" id="2565777"/>
    <lineage>
        <taxon>Bacteria</taxon>
        <taxon>Bacillati</taxon>
        <taxon>Bacillota</taxon>
        <taxon>Clostridia</taxon>
        <taxon>Eubacteriales</taxon>
        <taxon>Clostridiaceae</taxon>
        <taxon>Isachenkonia</taxon>
    </lineage>
</organism>
<comment type="subcellular location">
    <subcellularLocation>
        <location evidence="8">Cytoplasm</location>
    </subcellularLocation>
</comment>
<protein>
    <recommendedName>
        <fullName evidence="8">Phosphoribosylformylglycinamidine synthase subunit PurQ</fullName>
        <shortName evidence="8">FGAM synthase</shortName>
        <ecNumber evidence="8">6.3.5.3</ecNumber>
    </recommendedName>
    <alternativeName>
        <fullName evidence="8">Formylglycinamide ribonucleotide amidotransferase subunit I</fullName>
        <shortName evidence="8">FGAR amidotransferase I</shortName>
        <shortName evidence="8">FGAR-AT I</shortName>
    </alternativeName>
    <alternativeName>
        <fullName evidence="8">Glutaminase PurQ</fullName>
        <ecNumber evidence="8">3.5.1.2</ecNumber>
    </alternativeName>
    <alternativeName>
        <fullName evidence="8">Phosphoribosylformylglycinamidine synthase subunit I</fullName>
    </alternativeName>
</protein>
<evidence type="ECO:0000256" key="1">
    <source>
        <dbReference type="ARBA" id="ARBA00022490"/>
    </source>
</evidence>
<feature type="active site" evidence="8">
    <location>
        <position position="194"/>
    </location>
</feature>
<keyword evidence="6 8" id="KW-0067">ATP-binding</keyword>
<dbReference type="EMBL" id="SUMG01000002">
    <property type="protein sequence ID" value="NBG87479.1"/>
    <property type="molecule type" value="Genomic_DNA"/>
</dbReference>
<comment type="function">
    <text evidence="8">Part of the phosphoribosylformylglycinamidine synthase complex involved in the purines biosynthetic pathway. Catalyzes the ATP-dependent conversion of formylglycinamide ribonucleotide (FGAR) and glutamine to yield formylglycinamidine ribonucleotide (FGAM) and glutamate. The FGAM synthase complex is composed of three subunits. PurQ produces an ammonia molecule by converting glutamine to glutamate. PurL transfers the ammonia molecule to FGAR to form FGAM in an ATP-dependent manner. PurS interacts with PurQ and PurL and is thought to assist in the transfer of the ammonia molecule from PurQ to PurL.</text>
</comment>
<dbReference type="PROSITE" id="PS51273">
    <property type="entry name" value="GATASE_TYPE_1"/>
    <property type="match status" value="1"/>
</dbReference>
<keyword evidence="4 8" id="KW-0658">Purine biosynthesis</keyword>
<keyword evidence="3 8" id="KW-0547">Nucleotide-binding</keyword>
<evidence type="ECO:0000313" key="9">
    <source>
        <dbReference type="EMBL" id="NBG87479.1"/>
    </source>
</evidence>
<proteinExistence type="inferred from homology"/>
<dbReference type="SMART" id="SM01211">
    <property type="entry name" value="GATase_5"/>
    <property type="match status" value="1"/>
</dbReference>
<dbReference type="CDD" id="cd01740">
    <property type="entry name" value="GATase1_FGAR_AT"/>
    <property type="match status" value="1"/>
</dbReference>
<dbReference type="GO" id="GO:0004359">
    <property type="term" value="F:glutaminase activity"/>
    <property type="evidence" value="ECO:0007669"/>
    <property type="project" value="UniProtKB-EC"/>
</dbReference>
<dbReference type="GO" id="GO:0005737">
    <property type="term" value="C:cytoplasm"/>
    <property type="evidence" value="ECO:0007669"/>
    <property type="project" value="UniProtKB-SubCell"/>
</dbReference>
<dbReference type="GO" id="GO:0004642">
    <property type="term" value="F:phosphoribosylformylglycinamidine synthase activity"/>
    <property type="evidence" value="ECO:0007669"/>
    <property type="project" value="UniProtKB-UniRule"/>
</dbReference>
<evidence type="ECO:0000256" key="4">
    <source>
        <dbReference type="ARBA" id="ARBA00022755"/>
    </source>
</evidence>
<accession>A0AA44BCL8</accession>
<keyword evidence="2 8" id="KW-0436">Ligase</keyword>
<comment type="caution">
    <text evidence="9">The sequence shown here is derived from an EMBL/GenBank/DDBJ whole genome shotgun (WGS) entry which is preliminary data.</text>
</comment>
<dbReference type="RefSeq" id="WP_160718933.1">
    <property type="nucleotide sequence ID" value="NZ_SUMG01000002.1"/>
</dbReference>
<comment type="catalytic activity">
    <reaction evidence="8">
        <text>L-glutamine + H2O = L-glutamate + NH4(+)</text>
        <dbReference type="Rhea" id="RHEA:15889"/>
        <dbReference type="ChEBI" id="CHEBI:15377"/>
        <dbReference type="ChEBI" id="CHEBI:28938"/>
        <dbReference type="ChEBI" id="CHEBI:29985"/>
        <dbReference type="ChEBI" id="CHEBI:58359"/>
        <dbReference type="EC" id="3.5.1.2"/>
    </reaction>
</comment>
<dbReference type="PANTHER" id="PTHR47552">
    <property type="entry name" value="PHOSPHORIBOSYLFORMYLGLYCINAMIDINE SYNTHASE SUBUNIT PURQ"/>
    <property type="match status" value="1"/>
</dbReference>
<dbReference type="EC" id="3.5.1.2" evidence="8"/>
<dbReference type="EC" id="6.3.5.3" evidence="8"/>
<evidence type="ECO:0000256" key="8">
    <source>
        <dbReference type="HAMAP-Rule" id="MF_00421"/>
    </source>
</evidence>
<comment type="subunit">
    <text evidence="8">Part of the FGAM synthase complex composed of 1 PurL, 1 PurQ and 2 PurS subunits.</text>
</comment>